<sequence>MATGIVTVGVDRNAESRTALRWALTYAEGVGSTVRAVAVWEQPLPVVPGQLLAPAVAPGQMITTVSDPGAAAEMESAARDVLNDALDAVVAPGARAHVEERVVAGDPGSALLDSAAGTDALVLGNPRRGALAGAVTGSVALYCLHHADLPLILVPASDTP</sequence>
<dbReference type="CDD" id="cd00293">
    <property type="entry name" value="USP-like"/>
    <property type="match status" value="1"/>
</dbReference>
<accession>A0ABW3VH14</accession>
<dbReference type="SUPFAM" id="SSF52402">
    <property type="entry name" value="Adenine nucleotide alpha hydrolases-like"/>
    <property type="match status" value="1"/>
</dbReference>
<dbReference type="EMBL" id="JBHTMB010000111">
    <property type="protein sequence ID" value="MFD1234138.1"/>
    <property type="molecule type" value="Genomic_DNA"/>
</dbReference>
<feature type="domain" description="UspA" evidence="1">
    <location>
        <begin position="6"/>
        <end position="155"/>
    </location>
</feature>
<comment type="caution">
    <text evidence="2">The sequence shown here is derived from an EMBL/GenBank/DDBJ whole genome shotgun (WGS) entry which is preliminary data.</text>
</comment>
<organism evidence="2 3">
    <name type="scientific">Pseudonocardia benzenivorans</name>
    <dbReference type="NCBI Taxonomy" id="228005"/>
    <lineage>
        <taxon>Bacteria</taxon>
        <taxon>Bacillati</taxon>
        <taxon>Actinomycetota</taxon>
        <taxon>Actinomycetes</taxon>
        <taxon>Pseudonocardiales</taxon>
        <taxon>Pseudonocardiaceae</taxon>
        <taxon>Pseudonocardia</taxon>
    </lineage>
</organism>
<dbReference type="PANTHER" id="PTHR31964">
    <property type="entry name" value="ADENINE NUCLEOTIDE ALPHA HYDROLASES-LIKE SUPERFAMILY PROTEIN"/>
    <property type="match status" value="1"/>
</dbReference>
<evidence type="ECO:0000313" key="2">
    <source>
        <dbReference type="EMBL" id="MFD1234138.1"/>
    </source>
</evidence>
<protein>
    <submittedName>
        <fullName evidence="2">Universal stress protein</fullName>
    </submittedName>
</protein>
<dbReference type="RefSeq" id="WP_379652964.1">
    <property type="nucleotide sequence ID" value="NZ_JBHTMB010000111.1"/>
</dbReference>
<gene>
    <name evidence="2" type="ORF">ACFQ34_12685</name>
</gene>
<dbReference type="PANTHER" id="PTHR31964:SF113">
    <property type="entry name" value="USPA DOMAIN-CONTAINING PROTEIN"/>
    <property type="match status" value="1"/>
</dbReference>
<name>A0ABW3VH14_9PSEU</name>
<dbReference type="InterPro" id="IPR006016">
    <property type="entry name" value="UspA"/>
</dbReference>
<dbReference type="Pfam" id="PF00582">
    <property type="entry name" value="Usp"/>
    <property type="match status" value="1"/>
</dbReference>
<keyword evidence="3" id="KW-1185">Reference proteome</keyword>
<dbReference type="Gene3D" id="3.40.50.12370">
    <property type="match status" value="1"/>
</dbReference>
<dbReference type="Proteomes" id="UP001597182">
    <property type="component" value="Unassembled WGS sequence"/>
</dbReference>
<evidence type="ECO:0000259" key="1">
    <source>
        <dbReference type="Pfam" id="PF00582"/>
    </source>
</evidence>
<evidence type="ECO:0000313" key="3">
    <source>
        <dbReference type="Proteomes" id="UP001597182"/>
    </source>
</evidence>
<proteinExistence type="predicted"/>
<reference evidence="3" key="1">
    <citation type="journal article" date="2019" name="Int. J. Syst. Evol. Microbiol.">
        <title>The Global Catalogue of Microorganisms (GCM) 10K type strain sequencing project: providing services to taxonomists for standard genome sequencing and annotation.</title>
        <authorList>
            <consortium name="The Broad Institute Genomics Platform"/>
            <consortium name="The Broad Institute Genome Sequencing Center for Infectious Disease"/>
            <person name="Wu L."/>
            <person name="Ma J."/>
        </authorList>
    </citation>
    <scope>NUCLEOTIDE SEQUENCE [LARGE SCALE GENOMIC DNA]</scope>
    <source>
        <strain evidence="3">CCUG 49018</strain>
    </source>
</reference>